<evidence type="ECO:0000313" key="1">
    <source>
        <dbReference type="EMBL" id="CRZ06453.1"/>
    </source>
</evidence>
<dbReference type="AlphaFoldDB" id="A0A0H5QWU7"/>
<reference evidence="1" key="1">
    <citation type="submission" date="2015-04" db="EMBL/GenBank/DDBJ databases">
        <title>The genome sequence of the plant pathogenic Rhizarian Plasmodiophora brassicae reveals insights in its biotrophic life cycle and the origin of chitin synthesis.</title>
        <authorList>
            <person name="Schwelm A."/>
            <person name="Fogelqvist J."/>
            <person name="Knaust A."/>
            <person name="Julke S."/>
            <person name="Lilja T."/>
            <person name="Dhandapani V."/>
            <person name="Bonilla-Rosso G."/>
            <person name="Karlsson M."/>
            <person name="Shevchenko A."/>
            <person name="Choi S.R."/>
            <person name="Kim H.G."/>
            <person name="Park J.Y."/>
            <person name="Lim Y.P."/>
            <person name="Ludwig-Muller J."/>
            <person name="Dixelius C."/>
        </authorList>
    </citation>
    <scope>NUCLEOTIDE SEQUENCE</scope>
    <source>
        <tissue evidence="1">Potato root galls</tissue>
    </source>
</reference>
<dbReference type="EMBL" id="HACM01006011">
    <property type="protein sequence ID" value="CRZ06453.1"/>
    <property type="molecule type" value="Transcribed_RNA"/>
</dbReference>
<feature type="non-terminal residue" evidence="1">
    <location>
        <position position="113"/>
    </location>
</feature>
<sequence>RNRTESKQFKKQADENTLEKIQLRNHALLQKKQDLLEAKFKIQKLREAHLNTMIAKLQSGIKVKPDPDRLLRDTELLAIRKLKRQADQCEPEVKNMFHQERWIPKTVPQWRRG</sequence>
<name>A0A0H5QWU7_9EUKA</name>
<feature type="non-terminal residue" evidence="1">
    <location>
        <position position="1"/>
    </location>
</feature>
<organism evidence="1">
    <name type="scientific">Spongospora subterranea</name>
    <dbReference type="NCBI Taxonomy" id="70186"/>
    <lineage>
        <taxon>Eukaryota</taxon>
        <taxon>Sar</taxon>
        <taxon>Rhizaria</taxon>
        <taxon>Endomyxa</taxon>
        <taxon>Phytomyxea</taxon>
        <taxon>Plasmodiophorida</taxon>
        <taxon>Plasmodiophoridae</taxon>
        <taxon>Spongospora</taxon>
    </lineage>
</organism>
<accession>A0A0H5QWU7</accession>
<protein>
    <submittedName>
        <fullName evidence="1">Uncharacterized protein</fullName>
    </submittedName>
</protein>
<proteinExistence type="predicted"/>